<protein>
    <recommendedName>
        <fullName evidence="1">J domain-containing protein</fullName>
    </recommendedName>
</protein>
<dbReference type="CDD" id="cd06257">
    <property type="entry name" value="DnaJ"/>
    <property type="match status" value="1"/>
</dbReference>
<evidence type="ECO:0000313" key="2">
    <source>
        <dbReference type="EMBL" id="WZN59128.1"/>
    </source>
</evidence>
<feature type="domain" description="J" evidence="1">
    <location>
        <begin position="40"/>
        <end position="93"/>
    </location>
</feature>
<dbReference type="PROSITE" id="PS50076">
    <property type="entry name" value="DNAJ_2"/>
    <property type="match status" value="1"/>
</dbReference>
<gene>
    <name evidence="2" type="ORF">HKI87_01g06530</name>
</gene>
<sequence>MERRRGLERHRLGLEEQQRAFADLGRRHKLSSEELRGGATPREVLGLSEDCTLKEARKRYLRLISRCHPDKPGGSRERFEQVRQAYNELCRGG</sequence>
<name>A0AAX4NZM0_9CHLO</name>
<accession>A0AAX4NZM0</accession>
<evidence type="ECO:0000313" key="3">
    <source>
        <dbReference type="Proteomes" id="UP001472866"/>
    </source>
</evidence>
<dbReference type="InterPro" id="IPR001623">
    <property type="entry name" value="DnaJ_domain"/>
</dbReference>
<keyword evidence="3" id="KW-1185">Reference proteome</keyword>
<dbReference type="AlphaFoldDB" id="A0AAX4NZM0"/>
<dbReference type="Gene3D" id="1.10.287.110">
    <property type="entry name" value="DnaJ domain"/>
    <property type="match status" value="1"/>
</dbReference>
<dbReference type="SUPFAM" id="SSF46565">
    <property type="entry name" value="Chaperone J-domain"/>
    <property type="match status" value="1"/>
</dbReference>
<dbReference type="InterPro" id="IPR036869">
    <property type="entry name" value="J_dom_sf"/>
</dbReference>
<organism evidence="2 3">
    <name type="scientific">Chloropicon roscoffensis</name>
    <dbReference type="NCBI Taxonomy" id="1461544"/>
    <lineage>
        <taxon>Eukaryota</taxon>
        <taxon>Viridiplantae</taxon>
        <taxon>Chlorophyta</taxon>
        <taxon>Chloropicophyceae</taxon>
        <taxon>Chloropicales</taxon>
        <taxon>Chloropicaceae</taxon>
        <taxon>Chloropicon</taxon>
    </lineage>
</organism>
<proteinExistence type="predicted"/>
<dbReference type="SMART" id="SM00271">
    <property type="entry name" value="DnaJ"/>
    <property type="match status" value="1"/>
</dbReference>
<dbReference type="Proteomes" id="UP001472866">
    <property type="component" value="Chromosome 01"/>
</dbReference>
<reference evidence="2 3" key="1">
    <citation type="submission" date="2024-03" db="EMBL/GenBank/DDBJ databases">
        <title>Complete genome sequence of the green alga Chloropicon roscoffensis RCC1871.</title>
        <authorList>
            <person name="Lemieux C."/>
            <person name="Pombert J.-F."/>
            <person name="Otis C."/>
            <person name="Turmel M."/>
        </authorList>
    </citation>
    <scope>NUCLEOTIDE SEQUENCE [LARGE SCALE GENOMIC DNA]</scope>
    <source>
        <strain evidence="2 3">RCC1871</strain>
    </source>
</reference>
<evidence type="ECO:0000259" key="1">
    <source>
        <dbReference type="PROSITE" id="PS50076"/>
    </source>
</evidence>
<dbReference type="EMBL" id="CP151501">
    <property type="protein sequence ID" value="WZN59128.1"/>
    <property type="molecule type" value="Genomic_DNA"/>
</dbReference>
<dbReference type="Pfam" id="PF00226">
    <property type="entry name" value="DnaJ"/>
    <property type="match status" value="1"/>
</dbReference>